<organism evidence="3 4">
    <name type="scientific">Gemmatimonas groenlandica</name>
    <dbReference type="NCBI Taxonomy" id="2732249"/>
    <lineage>
        <taxon>Bacteria</taxon>
        <taxon>Pseudomonadati</taxon>
        <taxon>Gemmatimonadota</taxon>
        <taxon>Gemmatimonadia</taxon>
        <taxon>Gemmatimonadales</taxon>
        <taxon>Gemmatimonadaceae</taxon>
        <taxon>Gemmatimonas</taxon>
    </lineage>
</organism>
<dbReference type="PRINTS" id="PR00081">
    <property type="entry name" value="GDHRDH"/>
</dbReference>
<protein>
    <submittedName>
        <fullName evidence="3">SDR family oxidoreductase</fullName>
    </submittedName>
</protein>
<dbReference type="EMBL" id="CP053085">
    <property type="protein sequence ID" value="QJR36641.1"/>
    <property type="molecule type" value="Genomic_DNA"/>
</dbReference>
<gene>
    <name evidence="3" type="ORF">HKW67_14545</name>
</gene>
<evidence type="ECO:0000256" key="2">
    <source>
        <dbReference type="ARBA" id="ARBA00023002"/>
    </source>
</evidence>
<dbReference type="KEGG" id="ggr:HKW67_14545"/>
<keyword evidence="2" id="KW-0560">Oxidoreductase</keyword>
<evidence type="ECO:0000256" key="1">
    <source>
        <dbReference type="ARBA" id="ARBA00006484"/>
    </source>
</evidence>
<keyword evidence="4" id="KW-1185">Reference proteome</keyword>
<dbReference type="InterPro" id="IPR002347">
    <property type="entry name" value="SDR_fam"/>
</dbReference>
<dbReference type="InterPro" id="IPR036291">
    <property type="entry name" value="NAD(P)-bd_dom_sf"/>
</dbReference>
<comment type="similarity">
    <text evidence="1">Belongs to the short-chain dehydrogenases/reductases (SDR) family.</text>
</comment>
<name>A0A6M4IWS8_9BACT</name>
<sequence length="244" mass="24705">MTDPLDFSGKLIVITGVGRAGQVGEAVALAFAQRGATLALLDVQPAEVEARAAWLIAQGFAATAHVANLADADAAKAAADQVVQQTQAQFGGQVHAVICAAGGFGITGPISDADPAAWSKQFMINLETAFGATRAFLPAVRAAKGSFVYFGSVAALPGGSPKGMAAYAAAKSGVLTLMRAVAAEEKPYGVRANAVAPTAVRTAANLADMGDKTEYVERESVADVIAFLASALARNVSGQVITLA</sequence>
<accession>A0A6M4IWS8</accession>
<evidence type="ECO:0000313" key="4">
    <source>
        <dbReference type="Proteomes" id="UP000500938"/>
    </source>
</evidence>
<dbReference type="InterPro" id="IPR020904">
    <property type="entry name" value="Sc_DH/Rdtase_CS"/>
</dbReference>
<dbReference type="AlphaFoldDB" id="A0A6M4IWS8"/>
<proteinExistence type="inferred from homology"/>
<dbReference type="PANTHER" id="PTHR24321">
    <property type="entry name" value="DEHYDROGENASES, SHORT CHAIN"/>
    <property type="match status" value="1"/>
</dbReference>
<dbReference type="PANTHER" id="PTHR24321:SF8">
    <property type="entry name" value="ESTRADIOL 17-BETA-DEHYDROGENASE 8-RELATED"/>
    <property type="match status" value="1"/>
</dbReference>
<reference evidence="3 4" key="1">
    <citation type="submission" date="2020-05" db="EMBL/GenBank/DDBJ databases">
        <title>Complete genome sequence of Gemmatimonas greenlandica TET16.</title>
        <authorList>
            <person name="Zeng Y."/>
        </authorList>
    </citation>
    <scope>NUCLEOTIDE SEQUENCE [LARGE SCALE GENOMIC DNA]</scope>
    <source>
        <strain evidence="3 4">TET16</strain>
    </source>
</reference>
<dbReference type="PROSITE" id="PS00061">
    <property type="entry name" value="ADH_SHORT"/>
    <property type="match status" value="1"/>
</dbReference>
<dbReference type="RefSeq" id="WP_171226074.1">
    <property type="nucleotide sequence ID" value="NZ_CP053085.1"/>
</dbReference>
<dbReference type="CDD" id="cd05233">
    <property type="entry name" value="SDR_c"/>
    <property type="match status" value="1"/>
</dbReference>
<dbReference type="GO" id="GO:0016491">
    <property type="term" value="F:oxidoreductase activity"/>
    <property type="evidence" value="ECO:0007669"/>
    <property type="project" value="UniProtKB-KW"/>
</dbReference>
<dbReference type="Gene3D" id="3.40.50.720">
    <property type="entry name" value="NAD(P)-binding Rossmann-like Domain"/>
    <property type="match status" value="1"/>
</dbReference>
<evidence type="ECO:0000313" key="3">
    <source>
        <dbReference type="EMBL" id="QJR36641.1"/>
    </source>
</evidence>
<dbReference type="Proteomes" id="UP000500938">
    <property type="component" value="Chromosome"/>
</dbReference>
<dbReference type="SUPFAM" id="SSF51735">
    <property type="entry name" value="NAD(P)-binding Rossmann-fold domains"/>
    <property type="match status" value="1"/>
</dbReference>
<dbReference type="Pfam" id="PF13561">
    <property type="entry name" value="adh_short_C2"/>
    <property type="match status" value="1"/>
</dbReference>